<organism evidence="1 2">
    <name type="scientific">Auriscalpium vulgare</name>
    <dbReference type="NCBI Taxonomy" id="40419"/>
    <lineage>
        <taxon>Eukaryota</taxon>
        <taxon>Fungi</taxon>
        <taxon>Dikarya</taxon>
        <taxon>Basidiomycota</taxon>
        <taxon>Agaricomycotina</taxon>
        <taxon>Agaricomycetes</taxon>
        <taxon>Russulales</taxon>
        <taxon>Auriscalpiaceae</taxon>
        <taxon>Auriscalpium</taxon>
    </lineage>
</organism>
<proteinExistence type="predicted"/>
<reference evidence="1" key="2">
    <citation type="journal article" date="2022" name="New Phytol.">
        <title>Evolutionary transition to the ectomycorrhizal habit in the genomes of a hyperdiverse lineage of mushroom-forming fungi.</title>
        <authorList>
            <person name="Looney B."/>
            <person name="Miyauchi S."/>
            <person name="Morin E."/>
            <person name="Drula E."/>
            <person name="Courty P.E."/>
            <person name="Kohler A."/>
            <person name="Kuo A."/>
            <person name="LaButti K."/>
            <person name="Pangilinan J."/>
            <person name="Lipzen A."/>
            <person name="Riley R."/>
            <person name="Andreopoulos W."/>
            <person name="He G."/>
            <person name="Johnson J."/>
            <person name="Nolan M."/>
            <person name="Tritt A."/>
            <person name="Barry K.W."/>
            <person name="Grigoriev I.V."/>
            <person name="Nagy L.G."/>
            <person name="Hibbett D."/>
            <person name="Henrissat B."/>
            <person name="Matheny P.B."/>
            <person name="Labbe J."/>
            <person name="Martin F.M."/>
        </authorList>
    </citation>
    <scope>NUCLEOTIDE SEQUENCE</scope>
    <source>
        <strain evidence="1">FP105234-sp</strain>
    </source>
</reference>
<dbReference type="Proteomes" id="UP000814033">
    <property type="component" value="Unassembled WGS sequence"/>
</dbReference>
<dbReference type="EMBL" id="MU275874">
    <property type="protein sequence ID" value="KAI0049337.1"/>
    <property type="molecule type" value="Genomic_DNA"/>
</dbReference>
<keyword evidence="2" id="KW-1185">Reference proteome</keyword>
<reference evidence="1" key="1">
    <citation type="submission" date="2021-02" db="EMBL/GenBank/DDBJ databases">
        <authorList>
            <consortium name="DOE Joint Genome Institute"/>
            <person name="Ahrendt S."/>
            <person name="Looney B.P."/>
            <person name="Miyauchi S."/>
            <person name="Morin E."/>
            <person name="Drula E."/>
            <person name="Courty P.E."/>
            <person name="Chicoki N."/>
            <person name="Fauchery L."/>
            <person name="Kohler A."/>
            <person name="Kuo A."/>
            <person name="Labutti K."/>
            <person name="Pangilinan J."/>
            <person name="Lipzen A."/>
            <person name="Riley R."/>
            <person name="Andreopoulos W."/>
            <person name="He G."/>
            <person name="Johnson J."/>
            <person name="Barry K.W."/>
            <person name="Grigoriev I.V."/>
            <person name="Nagy L."/>
            <person name="Hibbett D."/>
            <person name="Henrissat B."/>
            <person name="Matheny P.B."/>
            <person name="Labbe J."/>
            <person name="Martin F."/>
        </authorList>
    </citation>
    <scope>NUCLEOTIDE SEQUENCE</scope>
    <source>
        <strain evidence="1">FP105234-sp</strain>
    </source>
</reference>
<gene>
    <name evidence="1" type="ORF">FA95DRAFT_1516091</name>
</gene>
<evidence type="ECO:0000313" key="1">
    <source>
        <dbReference type="EMBL" id="KAI0049337.1"/>
    </source>
</evidence>
<evidence type="ECO:0000313" key="2">
    <source>
        <dbReference type="Proteomes" id="UP000814033"/>
    </source>
</evidence>
<comment type="caution">
    <text evidence="1">The sequence shown here is derived from an EMBL/GenBank/DDBJ whole genome shotgun (WGS) entry which is preliminary data.</text>
</comment>
<sequence length="2021" mass="227445">MFSALLTPLRARFDTSPRIDAQPTPDEQDVAPEDFARDVLIELMRNAVEKLKTTEDVRSKLEVLSEVHRIMLEDAVTKDVFREMDGFLAIMSTLSTLHAPREGPVSEPEEQVLHEMIEGARLVFFIASEAMDDDEVNSQYFQQHVGYDSFARALHPLVADPKVEDHILGFLFGLSIHDFSVSSIFFSLRGAKYEDLDDQISQVEIRLGLISQPGALRVLLDFLPEFSDDSTLHYVVYKLLDRMSALSHRNKIILCDLAMLGPLFRDFHDKTCETLPSQERRVLQKLLRRVLDLGATTNDTRIIFQKATNEDGSLNADVLDIIRAGIKARWPDHFSMERRSALNFTDDAVKGLPATGFTLLIWLWIEKYPTHKPQPIFSFRLPSRTLFSLKIRTDGRLELWSFGQQVPGVVTKASFPRGRWFHISVIHYPHRGTNPSLRFFVDGVLIDLVNWAYPKPDTSFQVGTYMIGDDSEDAHMSWCVASATMLSKPLGDHLPRFIHHLGPRYNATYQSQELVKFLTYEASTSLNIFLSNLTAKNGLPPDAVALLRAIKDGIGIDETSVVFSFSPSAYRDTLRDGRPTLQRFSKDGDVVVTRARCVDIAMWEIGGAGVPLRLVQLANSPHELSRTLGILTDGLKNNWQNSEDMERIRGYEILASILRTKSEIINMTSFETLFEFLGMNFRTPDHSTITNIVAYRAVALDFELWSRTREEIQRVHLEHFVTLAQSSKYQRFNLKQRLSHVGLTRRFLFVWQTPWYSANSSGYLLAALGVIVEATFTIDETIKPIVAYLAANLHEGVSAIPSPKSAISRIDYVNSREKAEQVLQMLVSILSNSASCYNRFSAALPLTRILILLLGDRPTPFVAAQILRLILVSLTVSRSFSRKFELVSGWTILKSVLPYSWDAGVHDVTFQILLGRSLGAEPDNGPPVVSCPNILPAILATLNRALVAVAHGSTQNGVGGDSVATAETILEELVNLQSSSNTFRDVFKSQQTTQLFIGAFKSFATAMQSAHEIKQSQIRMMEKLMHFGLTLALDTAVPALQKREILDILKLAERAVNGDESQTQIDPSLVTDRRTVRHRFASARLSIQLGERTVQKSIARIHDWRTTIIATEKKRLRKNVLDLKEQNRQVSRLTEWVLPLTMERGIWELPLQSHLWRLDETEGPYRVRKRLESASTEVVSSKVDESVRLRGIEMPLSDDQSTFRVEVPPWAETYEIASTDADEERQLTEDVVDDKHRRVRHELEPGDVIEAVSTVARITGVDSSPGLLIFGRTHLYMLDGLVENDDGEVIDAQDAPKRLLFVPGSIMELNGLQRAQRWPYEQISSLSDRTFLFRDVALEIYFRDSRSLLVVFLERGQRVEMDRRLSSVINSRIGVDTTTPGLTPNILKSPFVNKASARLFSGFRADSLSTAQRKWQAREISNFTYLCILNQVSGRTPSDATQYPVFPWVLQDYVSEELDLSSRDTYRDLTRPMGALTPARRENAQARYEALQSVGENPFHYGTHFSSSMIVCHFLIRMAPFTNMFKTLQGGDWDLPDRLFSDIARAYSSASQDIRGDVRELIPEFFTLPEFLENSADLDFGVQQNTGERIHHVKLPPWAKQDPLLFIVMHRRALESDYVSENLSSWIDLIWGHEQRNAESLNVFHPLSYEGSIDLDAITDDLEREATVGIIHNFGQTPRRLFNAPHPKRFMHGFSSLPIGTLHGIEEDHGLLKQSIKQSARGLGRSNAVRSLTIDVIGQKIIPSAAGVLPVPSFPHEQVEWGFSRTGRAAASELRVMIDRKVIQVIEGIDCTSAVFADAENLITGSSDHIVRLWRLVRNSQAGHSGTLSLSLSNLMRIHTDDVICIAASRSWSLIVSGSKDGSAALWDLNRAVYIRSIWHGEGEGAAVHLAAVHESTGYIATCSRTQLCLHTVNARPIASIDLNYSPAHLYLPPVVTSLAFHEREYSRLGVLAAGSPDGKITLRTWNADSTPKGEKAAWEFVTLRTLQAQHHSTITSLRFVGESLYHGDSEGRVYSWDLPE</sequence>
<accession>A0ACB8RZL8</accession>
<name>A0ACB8RZL8_9AGAM</name>
<protein>
    <submittedName>
        <fullName evidence="1">Beach-domain-containing protein</fullName>
    </submittedName>
</protein>